<dbReference type="Proteomes" id="UP001341840">
    <property type="component" value="Unassembled WGS sequence"/>
</dbReference>
<reference evidence="1 2" key="1">
    <citation type="journal article" date="2023" name="Plants (Basel)">
        <title>Bridging the Gap: Combining Genomics and Transcriptomics Approaches to Understand Stylosanthes scabra, an Orphan Legume from the Brazilian Caatinga.</title>
        <authorList>
            <person name="Ferreira-Neto J.R.C."/>
            <person name="da Silva M.D."/>
            <person name="Binneck E."/>
            <person name="de Melo N.F."/>
            <person name="da Silva R.H."/>
            <person name="de Melo A.L.T.M."/>
            <person name="Pandolfi V."/>
            <person name="Bustamante F.O."/>
            <person name="Brasileiro-Vidal A.C."/>
            <person name="Benko-Iseppon A.M."/>
        </authorList>
    </citation>
    <scope>NUCLEOTIDE SEQUENCE [LARGE SCALE GENOMIC DNA]</scope>
    <source>
        <tissue evidence="1">Leaves</tissue>
    </source>
</reference>
<dbReference type="EMBL" id="JASCZI010272043">
    <property type="protein sequence ID" value="MED6219567.1"/>
    <property type="molecule type" value="Genomic_DNA"/>
</dbReference>
<evidence type="ECO:0000313" key="1">
    <source>
        <dbReference type="EMBL" id="MED6219567.1"/>
    </source>
</evidence>
<accession>A0ABU6ZAI1</accession>
<gene>
    <name evidence="1" type="ORF">PIB30_036907</name>
</gene>
<organism evidence="1 2">
    <name type="scientific">Stylosanthes scabra</name>
    <dbReference type="NCBI Taxonomy" id="79078"/>
    <lineage>
        <taxon>Eukaryota</taxon>
        <taxon>Viridiplantae</taxon>
        <taxon>Streptophyta</taxon>
        <taxon>Embryophyta</taxon>
        <taxon>Tracheophyta</taxon>
        <taxon>Spermatophyta</taxon>
        <taxon>Magnoliopsida</taxon>
        <taxon>eudicotyledons</taxon>
        <taxon>Gunneridae</taxon>
        <taxon>Pentapetalae</taxon>
        <taxon>rosids</taxon>
        <taxon>fabids</taxon>
        <taxon>Fabales</taxon>
        <taxon>Fabaceae</taxon>
        <taxon>Papilionoideae</taxon>
        <taxon>50 kb inversion clade</taxon>
        <taxon>dalbergioids sensu lato</taxon>
        <taxon>Dalbergieae</taxon>
        <taxon>Pterocarpus clade</taxon>
        <taxon>Stylosanthes</taxon>
    </lineage>
</organism>
<name>A0ABU6ZAI1_9FABA</name>
<keyword evidence="2" id="KW-1185">Reference proteome</keyword>
<comment type="caution">
    <text evidence="1">The sequence shown here is derived from an EMBL/GenBank/DDBJ whole genome shotgun (WGS) entry which is preliminary data.</text>
</comment>
<sequence length="76" mass="8511">MGLEKLLPTSLMPVTNWSAASHFTWARGEVLILLPINTSITVSLRNYVFLRGWWENENDIGVDVANDIMGMGGFEN</sequence>
<evidence type="ECO:0000313" key="2">
    <source>
        <dbReference type="Proteomes" id="UP001341840"/>
    </source>
</evidence>
<protein>
    <submittedName>
        <fullName evidence="1">Uncharacterized protein</fullName>
    </submittedName>
</protein>
<proteinExistence type="predicted"/>